<dbReference type="InterPro" id="IPR014189">
    <property type="entry name" value="Quinone_OxRdtase_PIG3"/>
</dbReference>
<organism evidence="4">
    <name type="scientific">Candidatus Kentrum sp. FW</name>
    <dbReference type="NCBI Taxonomy" id="2126338"/>
    <lineage>
        <taxon>Bacteria</taxon>
        <taxon>Pseudomonadati</taxon>
        <taxon>Pseudomonadota</taxon>
        <taxon>Gammaproteobacteria</taxon>
        <taxon>Candidatus Kentrum</taxon>
    </lineage>
</organism>
<dbReference type="EMBL" id="CAADEW010000001">
    <property type="protein sequence ID" value="VFJ42256.1"/>
    <property type="molecule type" value="Genomic_DNA"/>
</dbReference>
<keyword evidence="1" id="KW-0521">NADP</keyword>
<dbReference type="PANTHER" id="PTHR48106:SF8">
    <property type="entry name" value="OS02G0805600 PROTEIN"/>
    <property type="match status" value="1"/>
</dbReference>
<reference evidence="4" key="1">
    <citation type="submission" date="2019-02" db="EMBL/GenBank/DDBJ databases">
        <authorList>
            <person name="Gruber-Vodicka R. H."/>
            <person name="Seah K. B. B."/>
        </authorList>
    </citation>
    <scope>NUCLEOTIDE SEQUENCE</scope>
    <source>
        <strain evidence="4">BECK_BZ15</strain>
    </source>
</reference>
<dbReference type="AlphaFoldDB" id="A0A450RSV6"/>
<dbReference type="Pfam" id="PF00107">
    <property type="entry name" value="ADH_zinc_N"/>
    <property type="match status" value="1"/>
</dbReference>
<dbReference type="Gene3D" id="3.40.50.720">
    <property type="entry name" value="NAD(P)-binding Rossmann-like Domain"/>
    <property type="match status" value="1"/>
</dbReference>
<dbReference type="SMART" id="SM00829">
    <property type="entry name" value="PKS_ER"/>
    <property type="match status" value="1"/>
</dbReference>
<dbReference type="PANTHER" id="PTHR48106">
    <property type="entry name" value="QUINONE OXIDOREDUCTASE PIG3-RELATED"/>
    <property type="match status" value="1"/>
</dbReference>
<evidence type="ECO:0000313" key="4">
    <source>
        <dbReference type="EMBL" id="VFJ42256.1"/>
    </source>
</evidence>
<proteinExistence type="predicted"/>
<dbReference type="InterPro" id="IPR020843">
    <property type="entry name" value="ER"/>
</dbReference>
<dbReference type="Gene3D" id="3.90.180.10">
    <property type="entry name" value="Medium-chain alcohol dehydrogenases, catalytic domain"/>
    <property type="match status" value="1"/>
</dbReference>
<dbReference type="InterPro" id="IPR013154">
    <property type="entry name" value="ADH-like_N"/>
</dbReference>
<keyword evidence="2" id="KW-0560">Oxidoreductase</keyword>
<gene>
    <name evidence="4" type="ORF">BECKFW1821A_GA0114235_100113</name>
</gene>
<evidence type="ECO:0000256" key="1">
    <source>
        <dbReference type="ARBA" id="ARBA00022857"/>
    </source>
</evidence>
<dbReference type="NCBIfam" id="TIGR02824">
    <property type="entry name" value="quinone_pig3"/>
    <property type="match status" value="1"/>
</dbReference>
<dbReference type="InterPro" id="IPR013149">
    <property type="entry name" value="ADH-like_C"/>
</dbReference>
<evidence type="ECO:0000259" key="3">
    <source>
        <dbReference type="SMART" id="SM00829"/>
    </source>
</evidence>
<dbReference type="Pfam" id="PF08240">
    <property type="entry name" value="ADH_N"/>
    <property type="match status" value="1"/>
</dbReference>
<sequence length="327" mass="34412">MRAIVFDKPGDESVLYTGEVDAPAMGANDIRIRSRATSVNRADLLQRQGMYPPPPGASEIIGLECAGEIIETGSAVKGWNIGDRVMAILPGGGYGEEVVFDAGSALPVPDIYSDEEAGSTCEVFLTAFLNIFMLGQIPENGSVLVQGGGSGVGTAAISLGKEAGLKTIVTAGSEEKCTRCLAHGADVAINYREEDFAKETLDATDGKGVDVVLDCIGGKYLEQNTKSLAADGALVIIGLQGGSKGEINLARLLTKRLSVIGSTMRARPAGKKAIMVKAFMDRFGDALQAGRLRPVIQEVFPIDKVGDGHRAMKEGKHFGKLALKAWD</sequence>
<protein>
    <submittedName>
        <fullName evidence="4">Putative NAD(P)H quinone oxidoreductase, PIG3 family</fullName>
    </submittedName>
</protein>
<accession>A0A450RSV6</accession>
<dbReference type="SUPFAM" id="SSF51735">
    <property type="entry name" value="NAD(P)-binding Rossmann-fold domains"/>
    <property type="match status" value="1"/>
</dbReference>
<dbReference type="CDD" id="cd05276">
    <property type="entry name" value="p53_inducible_oxidoreductase"/>
    <property type="match status" value="1"/>
</dbReference>
<dbReference type="InterPro" id="IPR036291">
    <property type="entry name" value="NAD(P)-bd_dom_sf"/>
</dbReference>
<dbReference type="GO" id="GO:0070402">
    <property type="term" value="F:NADPH binding"/>
    <property type="evidence" value="ECO:0007669"/>
    <property type="project" value="TreeGrafter"/>
</dbReference>
<dbReference type="GO" id="GO:0016651">
    <property type="term" value="F:oxidoreductase activity, acting on NAD(P)H"/>
    <property type="evidence" value="ECO:0007669"/>
    <property type="project" value="TreeGrafter"/>
</dbReference>
<dbReference type="InterPro" id="IPR011032">
    <property type="entry name" value="GroES-like_sf"/>
</dbReference>
<dbReference type="SUPFAM" id="SSF50129">
    <property type="entry name" value="GroES-like"/>
    <property type="match status" value="1"/>
</dbReference>
<name>A0A450RSV6_9GAMM</name>
<evidence type="ECO:0000256" key="2">
    <source>
        <dbReference type="ARBA" id="ARBA00023002"/>
    </source>
</evidence>
<feature type="domain" description="Enoyl reductase (ER)" evidence="3">
    <location>
        <begin position="10"/>
        <end position="323"/>
    </location>
</feature>